<dbReference type="PANTHER" id="PTHR23343:SF117">
    <property type="entry name" value="ZONA PELLUCIDA SPERM-BINDING PROTEIN 4-LIKE ISOFORM X1"/>
    <property type="match status" value="1"/>
</dbReference>
<evidence type="ECO:0000256" key="2">
    <source>
        <dbReference type="ARBA" id="ARBA00022475"/>
    </source>
</evidence>
<keyword evidence="5" id="KW-0165">Cleavage on pair of basic residues</keyword>
<dbReference type="CDD" id="cd00111">
    <property type="entry name" value="Trefoil"/>
    <property type="match status" value="1"/>
</dbReference>
<dbReference type="SUPFAM" id="SSF57492">
    <property type="entry name" value="Trefoil"/>
    <property type="match status" value="1"/>
</dbReference>
<dbReference type="Pfam" id="PF00100">
    <property type="entry name" value="Zona_pellucida"/>
    <property type="match status" value="1"/>
</dbReference>
<dbReference type="Pfam" id="PF23344">
    <property type="entry name" value="ZP-N"/>
    <property type="match status" value="1"/>
</dbReference>
<evidence type="ECO:0000259" key="16">
    <source>
        <dbReference type="PROSITE" id="PS51034"/>
    </source>
</evidence>
<evidence type="ECO:0000256" key="8">
    <source>
        <dbReference type="ARBA" id="ARBA00023136"/>
    </source>
</evidence>
<evidence type="ECO:0000256" key="6">
    <source>
        <dbReference type="ARBA" id="ARBA00022692"/>
    </source>
</evidence>
<dbReference type="Gene3D" id="4.10.110.10">
    <property type="entry name" value="Spasmolytic Protein, domain 1"/>
    <property type="match status" value="1"/>
</dbReference>
<keyword evidence="8 14" id="KW-0472">Membrane</keyword>
<evidence type="ECO:0000256" key="5">
    <source>
        <dbReference type="ARBA" id="ARBA00022685"/>
    </source>
</evidence>
<keyword evidence="6 14" id="KW-0812">Transmembrane</keyword>
<dbReference type="Gene3D" id="2.60.40.4100">
    <property type="entry name" value="Zona pellucida, ZP-C domain"/>
    <property type="match status" value="1"/>
</dbReference>
<evidence type="ECO:0000256" key="4">
    <source>
        <dbReference type="ARBA" id="ARBA00022530"/>
    </source>
</evidence>
<dbReference type="InterPro" id="IPR001507">
    <property type="entry name" value="ZP_dom"/>
</dbReference>
<dbReference type="Proteomes" id="UP000265200">
    <property type="component" value="Chromosome 8"/>
</dbReference>
<evidence type="ECO:0000256" key="13">
    <source>
        <dbReference type="PROSITE-ProRule" id="PRU00779"/>
    </source>
</evidence>
<dbReference type="Ensembl" id="ENSORLT00015034619.1">
    <property type="protein sequence ID" value="ENSORLP00015033011.1"/>
    <property type="gene ID" value="ENSORLG00015018174.1"/>
</dbReference>
<evidence type="ECO:0000256" key="11">
    <source>
        <dbReference type="ARBA" id="ARBA00023279"/>
    </source>
</evidence>
<sequence>MNCCSVKLCLVSLLSALAAQMCGCSSDIQRRRSSERTHLALPTVTCSEKGMRAAFGPLVKDNLRVRDPAGPLHPVLGSDGSCGVKLRNNQSLSFFGRYDSCYARVEGSKVMFSLLVQLTGEDQWIRVNISCPLIKRSKSRVDPTPFPGECIVEKSLQIQCGHQVIKEDACTKLGCCYNTRTASCYYRLNACSLDGHFVFTVKAADTHPPIDPSSLVIKDQPQCLPTITTPDVAVFKIGVQDCGAKMKMDGDLVIYEVEVEELPPKSKSRPSPFSLQVECEYEESDLIRAKDLRSFYTVTNPPPVVAQGTIKVQMRIATDASFTSFIPEDQLPLTVPLRKAVNVEISIAQPSPDPTLFLRVRDCFAYPTSKHSVWTLLHDGCPNPLDNLGSSVPVDEQGRTASHSQVRRFDVKTFAFMDPNTGHPSSEEMYFYCWVEICTDDVECAQRCTLISSEGERQRRQTKLSTHQLQLVSFGPLLQSGTETDTITLFHGWLYLLPAVGAALVLVLLIVWLKFRCQKTEGQQTYDVHSEQAQ</sequence>
<dbReference type="PROSITE" id="PS51448">
    <property type="entry name" value="P_TREFOIL_2"/>
    <property type="match status" value="1"/>
</dbReference>
<dbReference type="GO" id="GO:0005886">
    <property type="term" value="C:plasma membrane"/>
    <property type="evidence" value="ECO:0007669"/>
    <property type="project" value="UniProtKB-SubCell"/>
</dbReference>
<name>A0A3P9JLZ4_ORYLA</name>
<feature type="disulfide bond" evidence="13">
    <location>
        <begin position="160"/>
        <end position="175"/>
    </location>
</feature>
<comment type="caution">
    <text evidence="13">Lacks conserved residue(s) required for the propagation of feature annotation.</text>
</comment>
<evidence type="ECO:0000313" key="19">
    <source>
        <dbReference type="Proteomes" id="UP000265200"/>
    </source>
</evidence>
<reference evidence="18" key="3">
    <citation type="submission" date="2025-08" db="UniProtKB">
        <authorList>
            <consortium name="Ensembl"/>
        </authorList>
    </citation>
    <scope>IDENTIFICATION</scope>
    <source>
        <strain evidence="18">HSOK</strain>
    </source>
</reference>
<dbReference type="GO" id="GO:0035805">
    <property type="term" value="C:egg coat"/>
    <property type="evidence" value="ECO:0007669"/>
    <property type="project" value="UniProtKB-SubCell"/>
</dbReference>
<feature type="signal peptide" evidence="15">
    <location>
        <begin position="1"/>
        <end position="18"/>
    </location>
</feature>
<accession>A0A3P9JLZ4</accession>
<evidence type="ECO:0000259" key="17">
    <source>
        <dbReference type="PROSITE" id="PS51448"/>
    </source>
</evidence>
<dbReference type="InterPro" id="IPR044913">
    <property type="entry name" value="P_trefoil_dom_sf"/>
</dbReference>
<protein>
    <submittedName>
        <fullName evidence="18">Zona pellucida sperm-binding protein 1</fullName>
    </submittedName>
</protein>
<dbReference type="InterPro" id="IPR000519">
    <property type="entry name" value="P_trefoil_dom"/>
</dbReference>
<evidence type="ECO:0000256" key="12">
    <source>
        <dbReference type="ARBA" id="ARBA00024183"/>
    </source>
</evidence>
<feature type="transmembrane region" description="Helical" evidence="14">
    <location>
        <begin position="493"/>
        <end position="513"/>
    </location>
</feature>
<dbReference type="AlphaFoldDB" id="A0A3P9JLZ4"/>
<keyword evidence="10" id="KW-0325">Glycoprotein</keyword>
<evidence type="ECO:0000256" key="10">
    <source>
        <dbReference type="ARBA" id="ARBA00023180"/>
    </source>
</evidence>
<evidence type="ECO:0000313" key="18">
    <source>
        <dbReference type="Ensembl" id="ENSORLP00015033011.1"/>
    </source>
</evidence>
<dbReference type="InterPro" id="IPR055356">
    <property type="entry name" value="ZP-N"/>
</dbReference>
<evidence type="ECO:0000256" key="7">
    <source>
        <dbReference type="ARBA" id="ARBA00022989"/>
    </source>
</evidence>
<feature type="disulfide bond" evidence="13">
    <location>
        <begin position="150"/>
        <end position="176"/>
    </location>
</feature>
<feature type="domain" description="P-type" evidence="17">
    <location>
        <begin position="148"/>
        <end position="188"/>
    </location>
</feature>
<proteinExistence type="predicted"/>
<dbReference type="PROSITE" id="PS51034">
    <property type="entry name" value="ZP_2"/>
    <property type="match status" value="1"/>
</dbReference>
<comment type="subcellular location">
    <subcellularLocation>
        <location evidence="1">Cell membrane</location>
        <topology evidence="1">Single-pass type I membrane protein</topology>
    </subcellularLocation>
    <subcellularLocation>
        <location evidence="12">Zona pellucida</location>
    </subcellularLocation>
</comment>
<keyword evidence="9 13" id="KW-1015">Disulfide bond</keyword>
<feature type="chain" id="PRO_5018286581" evidence="15">
    <location>
        <begin position="19"/>
        <end position="534"/>
    </location>
</feature>
<dbReference type="InterPro" id="IPR055355">
    <property type="entry name" value="ZP-C"/>
</dbReference>
<keyword evidence="15" id="KW-0732">Signal</keyword>
<evidence type="ECO:0000256" key="1">
    <source>
        <dbReference type="ARBA" id="ARBA00004251"/>
    </source>
</evidence>
<dbReference type="Pfam" id="PF00088">
    <property type="entry name" value="Trefoil"/>
    <property type="match status" value="1"/>
</dbReference>
<reference evidence="18" key="4">
    <citation type="submission" date="2025-09" db="UniProtKB">
        <authorList>
            <consortium name="Ensembl"/>
        </authorList>
    </citation>
    <scope>IDENTIFICATION</scope>
    <source>
        <strain evidence="18">HSOK</strain>
    </source>
</reference>
<keyword evidence="11" id="KW-0278">Fertilization</keyword>
<organism evidence="18 19">
    <name type="scientific">Oryzias latipes</name>
    <name type="common">Japanese rice fish</name>
    <name type="synonym">Japanese killifish</name>
    <dbReference type="NCBI Taxonomy" id="8090"/>
    <lineage>
        <taxon>Eukaryota</taxon>
        <taxon>Metazoa</taxon>
        <taxon>Chordata</taxon>
        <taxon>Craniata</taxon>
        <taxon>Vertebrata</taxon>
        <taxon>Euteleostomi</taxon>
        <taxon>Actinopterygii</taxon>
        <taxon>Neopterygii</taxon>
        <taxon>Teleostei</taxon>
        <taxon>Neoteleostei</taxon>
        <taxon>Acanthomorphata</taxon>
        <taxon>Ovalentaria</taxon>
        <taxon>Atherinomorphae</taxon>
        <taxon>Beloniformes</taxon>
        <taxon>Adrianichthyidae</taxon>
        <taxon>Oryziinae</taxon>
        <taxon>Oryzias</taxon>
    </lineage>
</organism>
<dbReference type="InterPro" id="IPR051148">
    <property type="entry name" value="Zona_Pellucida_Domain_gp"/>
</dbReference>
<reference evidence="18 19" key="2">
    <citation type="submission" date="2017-04" db="EMBL/GenBank/DDBJ databases">
        <title>CpG methylation of centromeres and impact of large insertions on vertebrate speciation.</title>
        <authorList>
            <person name="Ichikawa K."/>
            <person name="Yoshimura J."/>
            <person name="Morishita S."/>
        </authorList>
    </citation>
    <scope>NUCLEOTIDE SEQUENCE</scope>
    <source>
        <strain evidence="18 19">HSOK</strain>
    </source>
</reference>
<dbReference type="SMART" id="SM00018">
    <property type="entry name" value="PD"/>
    <property type="match status" value="1"/>
</dbReference>
<keyword evidence="7 14" id="KW-1133">Transmembrane helix</keyword>
<keyword evidence="2" id="KW-1003">Cell membrane</keyword>
<feature type="domain" description="ZP" evidence="16">
    <location>
        <begin position="190"/>
        <end position="455"/>
    </location>
</feature>
<dbReference type="PANTHER" id="PTHR23343">
    <property type="entry name" value="ZONA PELLUCIDA SPERM-BINDING PROTEIN"/>
    <property type="match status" value="1"/>
</dbReference>
<keyword evidence="4" id="KW-0272">Extracellular matrix</keyword>
<dbReference type="Gene3D" id="2.60.40.3210">
    <property type="entry name" value="Zona pellucida, ZP-N domain"/>
    <property type="match status" value="1"/>
</dbReference>
<dbReference type="GO" id="GO:0007338">
    <property type="term" value="P:single fertilization"/>
    <property type="evidence" value="ECO:0007669"/>
    <property type="project" value="UniProtKB-KW"/>
</dbReference>
<dbReference type="SMART" id="SM00241">
    <property type="entry name" value="ZP"/>
    <property type="match status" value="1"/>
</dbReference>
<evidence type="ECO:0000256" key="14">
    <source>
        <dbReference type="SAM" id="Phobius"/>
    </source>
</evidence>
<evidence type="ECO:0000256" key="15">
    <source>
        <dbReference type="SAM" id="SignalP"/>
    </source>
</evidence>
<keyword evidence="3" id="KW-0964">Secreted</keyword>
<evidence type="ECO:0000256" key="3">
    <source>
        <dbReference type="ARBA" id="ARBA00022525"/>
    </source>
</evidence>
<reference key="1">
    <citation type="journal article" date="2007" name="Nature">
        <title>The medaka draft genome and insights into vertebrate genome evolution.</title>
        <authorList>
            <person name="Kasahara M."/>
            <person name="Naruse K."/>
            <person name="Sasaki S."/>
            <person name="Nakatani Y."/>
            <person name="Qu W."/>
            <person name="Ahsan B."/>
            <person name="Yamada T."/>
            <person name="Nagayasu Y."/>
            <person name="Doi K."/>
            <person name="Kasai Y."/>
            <person name="Jindo T."/>
            <person name="Kobayashi D."/>
            <person name="Shimada A."/>
            <person name="Toyoda A."/>
            <person name="Kuroki Y."/>
            <person name="Fujiyama A."/>
            <person name="Sasaki T."/>
            <person name="Shimizu A."/>
            <person name="Asakawa S."/>
            <person name="Shimizu N."/>
            <person name="Hashimoto S."/>
            <person name="Yang J."/>
            <person name="Lee Y."/>
            <person name="Matsushima K."/>
            <person name="Sugano S."/>
            <person name="Sakaizumi M."/>
            <person name="Narita T."/>
            <person name="Ohishi K."/>
            <person name="Haga S."/>
            <person name="Ohta F."/>
            <person name="Nomoto H."/>
            <person name="Nogata K."/>
            <person name="Morishita T."/>
            <person name="Endo T."/>
            <person name="Shin-I T."/>
            <person name="Takeda H."/>
            <person name="Morishita S."/>
            <person name="Kohara Y."/>
        </authorList>
    </citation>
    <scope>NUCLEOTIDE SEQUENCE [LARGE SCALE GENOMIC DNA]</scope>
    <source>
        <strain>Hd-rR</strain>
    </source>
</reference>
<dbReference type="InterPro" id="IPR042235">
    <property type="entry name" value="ZP-C_dom"/>
</dbReference>
<evidence type="ECO:0000256" key="9">
    <source>
        <dbReference type="ARBA" id="ARBA00023157"/>
    </source>
</evidence>